<evidence type="ECO:0000256" key="2">
    <source>
        <dbReference type="ARBA" id="ARBA00007810"/>
    </source>
</evidence>
<dbReference type="Gene3D" id="2.60.40.10">
    <property type="entry name" value="Immunoglobulins"/>
    <property type="match status" value="2"/>
</dbReference>
<comment type="similarity">
    <text evidence="2">Belongs to the nectin family.</text>
</comment>
<evidence type="ECO:0000313" key="11">
    <source>
        <dbReference type="EMBL" id="CAG5112652.1"/>
    </source>
</evidence>
<organism evidence="11 12">
    <name type="scientific">Oikopleura dioica</name>
    <name type="common">Tunicate</name>
    <dbReference type="NCBI Taxonomy" id="34765"/>
    <lineage>
        <taxon>Eukaryota</taxon>
        <taxon>Metazoa</taxon>
        <taxon>Chordata</taxon>
        <taxon>Tunicata</taxon>
        <taxon>Appendicularia</taxon>
        <taxon>Copelata</taxon>
        <taxon>Oikopleuridae</taxon>
        <taxon>Oikopleura</taxon>
    </lineage>
</organism>
<sequence>MLDNKIVCNPAITKYCDLKTSSSSKLDLRINSVQLEDENVYACENQRGEGYDIHLTVTVKPEVTIEEASSLVVNSGEELQIGTCRASGAKPRPQIQWIDDTGRVYPANEDATKKGKLIDVESTLIIPNSSKDHHDRRFSCKISQSNQEVATLAVEKSVNVRWAPENTDIIGAEEFLELNAAEITCQSSSNPAPTFSWSVVDANKTLETDYAHWTISDDGATLRTNSILASDNSAGFRCIASNDLAEEAKDFVLAVTERPPAPSESISDSISGGAAKNAMVYSIAAVICIVLLIAFCIVLKRTCITKKEVYKTEDKEERDSLADAELEAGNKKEYFM</sequence>
<dbReference type="InterPro" id="IPR051427">
    <property type="entry name" value="Nectin/Nectin-like"/>
</dbReference>
<proteinExistence type="inferred from homology"/>
<dbReference type="PANTHER" id="PTHR23277:SF108">
    <property type="entry name" value="FASCICLIN-3"/>
    <property type="match status" value="1"/>
</dbReference>
<dbReference type="Proteomes" id="UP001158576">
    <property type="component" value="Chromosome 2"/>
</dbReference>
<evidence type="ECO:0000256" key="6">
    <source>
        <dbReference type="ARBA" id="ARBA00023136"/>
    </source>
</evidence>
<dbReference type="InterPro" id="IPR036179">
    <property type="entry name" value="Ig-like_dom_sf"/>
</dbReference>
<name>A0ABN7TAF5_OIKDI</name>
<dbReference type="CDD" id="cd00096">
    <property type="entry name" value="Ig"/>
    <property type="match status" value="1"/>
</dbReference>
<protein>
    <submittedName>
        <fullName evidence="11">Oidioi.mRNA.OKI2018_I69.chr2.g6843.t1.cds</fullName>
    </submittedName>
</protein>
<dbReference type="InterPro" id="IPR013162">
    <property type="entry name" value="CD80_C2-set"/>
</dbReference>
<feature type="domain" description="Ig-like" evidence="10">
    <location>
        <begin position="61"/>
        <end position="159"/>
    </location>
</feature>
<reference evidence="11 12" key="1">
    <citation type="submission" date="2021-04" db="EMBL/GenBank/DDBJ databases">
        <authorList>
            <person name="Bliznina A."/>
        </authorList>
    </citation>
    <scope>NUCLEOTIDE SEQUENCE [LARGE SCALE GENOMIC DNA]</scope>
</reference>
<comment type="subcellular location">
    <subcellularLocation>
        <location evidence="1">Membrane</location>
    </subcellularLocation>
</comment>
<dbReference type="SUPFAM" id="SSF48726">
    <property type="entry name" value="Immunoglobulin"/>
    <property type="match status" value="1"/>
</dbReference>
<keyword evidence="8" id="KW-0325">Glycoprotein</keyword>
<evidence type="ECO:0000313" key="12">
    <source>
        <dbReference type="Proteomes" id="UP001158576"/>
    </source>
</evidence>
<keyword evidence="7" id="KW-1015">Disulfide bond</keyword>
<dbReference type="PANTHER" id="PTHR23277">
    <property type="entry name" value="NECTIN-RELATED"/>
    <property type="match status" value="1"/>
</dbReference>
<feature type="domain" description="Ig-like" evidence="10">
    <location>
        <begin position="164"/>
        <end position="256"/>
    </location>
</feature>
<evidence type="ECO:0000256" key="9">
    <source>
        <dbReference type="SAM" id="Phobius"/>
    </source>
</evidence>
<accession>A0ABN7TAF5</accession>
<evidence type="ECO:0000256" key="5">
    <source>
        <dbReference type="ARBA" id="ARBA00022889"/>
    </source>
</evidence>
<evidence type="ECO:0000256" key="4">
    <source>
        <dbReference type="ARBA" id="ARBA00022737"/>
    </source>
</evidence>
<keyword evidence="5" id="KW-0130">Cell adhesion</keyword>
<keyword evidence="9" id="KW-1133">Transmembrane helix</keyword>
<evidence type="ECO:0000256" key="8">
    <source>
        <dbReference type="ARBA" id="ARBA00023180"/>
    </source>
</evidence>
<evidence type="ECO:0000256" key="3">
    <source>
        <dbReference type="ARBA" id="ARBA00022729"/>
    </source>
</evidence>
<evidence type="ECO:0000256" key="1">
    <source>
        <dbReference type="ARBA" id="ARBA00004370"/>
    </source>
</evidence>
<keyword evidence="4" id="KW-0677">Repeat</keyword>
<keyword evidence="9" id="KW-0812">Transmembrane</keyword>
<keyword evidence="3" id="KW-0732">Signal</keyword>
<dbReference type="InterPro" id="IPR007110">
    <property type="entry name" value="Ig-like_dom"/>
</dbReference>
<dbReference type="EMBL" id="OU015567">
    <property type="protein sequence ID" value="CAG5112652.1"/>
    <property type="molecule type" value="Genomic_DNA"/>
</dbReference>
<keyword evidence="12" id="KW-1185">Reference proteome</keyword>
<gene>
    <name evidence="11" type="ORF">OKIOD_LOCUS15608</name>
</gene>
<dbReference type="Pfam" id="PF08205">
    <property type="entry name" value="C2-set_2"/>
    <property type="match status" value="1"/>
</dbReference>
<keyword evidence="6 9" id="KW-0472">Membrane</keyword>
<dbReference type="InterPro" id="IPR013783">
    <property type="entry name" value="Ig-like_fold"/>
</dbReference>
<dbReference type="PROSITE" id="PS50835">
    <property type="entry name" value="IG_LIKE"/>
    <property type="match status" value="2"/>
</dbReference>
<evidence type="ECO:0000259" key="10">
    <source>
        <dbReference type="PROSITE" id="PS50835"/>
    </source>
</evidence>
<evidence type="ECO:0000256" key="7">
    <source>
        <dbReference type="ARBA" id="ARBA00023157"/>
    </source>
</evidence>
<feature type="transmembrane region" description="Helical" evidence="9">
    <location>
        <begin position="278"/>
        <end position="299"/>
    </location>
</feature>